<reference evidence="7" key="1">
    <citation type="journal article" date="2019" name="Int. J. Syst. Evol. Microbiol.">
        <title>The Global Catalogue of Microorganisms (GCM) 10K type strain sequencing project: providing services to taxonomists for standard genome sequencing and annotation.</title>
        <authorList>
            <consortium name="The Broad Institute Genomics Platform"/>
            <consortium name="The Broad Institute Genome Sequencing Center for Infectious Disease"/>
            <person name="Wu L."/>
            <person name="Ma J."/>
        </authorList>
    </citation>
    <scope>NUCLEOTIDE SEQUENCE [LARGE SCALE GENOMIC DNA]</scope>
    <source>
        <strain evidence="7">CGMCC 1.12477</strain>
    </source>
</reference>
<evidence type="ECO:0000256" key="1">
    <source>
        <dbReference type="ARBA" id="ARBA00001974"/>
    </source>
</evidence>
<evidence type="ECO:0000256" key="2">
    <source>
        <dbReference type="ARBA" id="ARBA00005817"/>
    </source>
</evidence>
<dbReference type="InterPro" id="IPR014729">
    <property type="entry name" value="Rossmann-like_a/b/a_fold"/>
</dbReference>
<dbReference type="PIRSF" id="PIRSF000089">
    <property type="entry name" value="Electra_flavoP_a"/>
    <property type="match status" value="1"/>
</dbReference>
<comment type="subunit">
    <text evidence="3">Heterodimer of an alpha and a beta subunit.</text>
</comment>
<dbReference type="InterPro" id="IPR001308">
    <property type="entry name" value="ETF_a/FixB"/>
</dbReference>
<evidence type="ECO:0000313" key="7">
    <source>
        <dbReference type="Proteomes" id="UP001597351"/>
    </source>
</evidence>
<name>A0ABW4TN03_9ACTN</name>
<evidence type="ECO:0000256" key="3">
    <source>
        <dbReference type="ARBA" id="ARBA00011355"/>
    </source>
</evidence>
<dbReference type="PANTHER" id="PTHR43153">
    <property type="entry name" value="ELECTRON TRANSFER FLAVOPROTEIN ALPHA"/>
    <property type="match status" value="1"/>
</dbReference>
<comment type="cofactor">
    <cofactor evidence="1">
        <name>FAD</name>
        <dbReference type="ChEBI" id="CHEBI:57692"/>
    </cofactor>
</comment>
<feature type="domain" description="Electron transfer flavoprotein alpha/beta-subunit N-terminal" evidence="5">
    <location>
        <begin position="2"/>
        <end position="185"/>
    </location>
</feature>
<comment type="function">
    <text evidence="4">The electron transfer flavoprotein serves as a specific electron acceptor for other dehydrogenases. It transfers the electrons to the main respiratory chain via ETF-ubiquinone oxidoreductase (ETF dehydrogenase).</text>
</comment>
<dbReference type="Pfam" id="PF01012">
    <property type="entry name" value="ETF"/>
    <property type="match status" value="1"/>
</dbReference>
<proteinExistence type="inferred from homology"/>
<dbReference type="InterPro" id="IPR014730">
    <property type="entry name" value="ETF_a/b_N"/>
</dbReference>
<dbReference type="InterPro" id="IPR029035">
    <property type="entry name" value="DHS-like_NAD/FAD-binding_dom"/>
</dbReference>
<evidence type="ECO:0000313" key="6">
    <source>
        <dbReference type="EMBL" id="MFD1947112.1"/>
    </source>
</evidence>
<evidence type="ECO:0000256" key="4">
    <source>
        <dbReference type="ARBA" id="ARBA00025649"/>
    </source>
</evidence>
<organism evidence="6 7">
    <name type="scientific">Nocardioides aestuarii</name>
    <dbReference type="NCBI Taxonomy" id="252231"/>
    <lineage>
        <taxon>Bacteria</taxon>
        <taxon>Bacillati</taxon>
        <taxon>Actinomycetota</taxon>
        <taxon>Actinomycetes</taxon>
        <taxon>Propionibacteriales</taxon>
        <taxon>Nocardioidaceae</taxon>
        <taxon>Nocardioides</taxon>
    </lineage>
</organism>
<comment type="caution">
    <text evidence="6">The sequence shown here is derived from an EMBL/GenBank/DDBJ whole genome shotgun (WGS) entry which is preliminary data.</text>
</comment>
<dbReference type="EMBL" id="JBHUGD010000003">
    <property type="protein sequence ID" value="MFD1947112.1"/>
    <property type="molecule type" value="Genomic_DNA"/>
</dbReference>
<dbReference type="Gene3D" id="3.40.50.1220">
    <property type="entry name" value="TPP-binding domain"/>
    <property type="match status" value="1"/>
</dbReference>
<dbReference type="Gene3D" id="3.40.50.620">
    <property type="entry name" value="HUPs"/>
    <property type="match status" value="1"/>
</dbReference>
<keyword evidence="7" id="KW-1185">Reference proteome</keyword>
<dbReference type="Proteomes" id="UP001597351">
    <property type="component" value="Unassembled WGS sequence"/>
</dbReference>
<dbReference type="SMART" id="SM00893">
    <property type="entry name" value="ETF"/>
    <property type="match status" value="1"/>
</dbReference>
<dbReference type="RefSeq" id="WP_343917904.1">
    <property type="nucleotide sequence ID" value="NZ_BAAAJT010000002.1"/>
</dbReference>
<protein>
    <submittedName>
        <fullName evidence="6">Electron transfer flavoprotein subunit alpha/FixB family protein</fullName>
    </submittedName>
</protein>
<evidence type="ECO:0000259" key="5">
    <source>
        <dbReference type="SMART" id="SM00893"/>
    </source>
</evidence>
<dbReference type="SUPFAM" id="SSF52467">
    <property type="entry name" value="DHS-like NAD/FAD-binding domain"/>
    <property type="match status" value="1"/>
</dbReference>
<dbReference type="Pfam" id="PF00766">
    <property type="entry name" value="ETF_alpha"/>
    <property type="match status" value="1"/>
</dbReference>
<sequence>MVETEAGVASEVSLETLALARSLSQAGGGIAIRALAIGDVGDVSALAATVGAHGASELVHATGDAFDSYGGASWAAAVQAVRAETGSVVVTAAGTPRGNEVVAHLAARLDVPMAANVVAFSGLSPFTVTRQVVGGSALEEMTLGTRPALFTVAGHSWVAEAVDGPAATVREVQPEVAGADLVARVVSTGAKEADESGSLKSASIVVGAGRGAGSADGFGAVDELASLLGGVVGVSRVVTSLGWRPHHEQVGQTGSRIAPDLYVPCGISGAIQHWAGCASSKVIVAVNTDAEAPMVTRATYAVVGDMHEVLPAVNEEIRRRSG</sequence>
<dbReference type="PANTHER" id="PTHR43153:SF1">
    <property type="entry name" value="ELECTRON TRANSFER FLAVOPROTEIN SUBUNIT ALPHA, MITOCHONDRIAL"/>
    <property type="match status" value="1"/>
</dbReference>
<dbReference type="InterPro" id="IPR014731">
    <property type="entry name" value="ETF_asu_C"/>
</dbReference>
<accession>A0ABW4TN03</accession>
<comment type="similarity">
    <text evidence="2">Belongs to the ETF alpha-subunit/FixB family.</text>
</comment>
<dbReference type="SUPFAM" id="SSF52402">
    <property type="entry name" value="Adenine nucleotide alpha hydrolases-like"/>
    <property type="match status" value="1"/>
</dbReference>
<gene>
    <name evidence="6" type="ORF">ACFSDE_09935</name>
</gene>